<sequence>MEYEKVFSALQKYQYESPTIGEVYECKVSRTPDHNFNLYIEIQRAYNHKVLLKRSYKPREFQHATILLDLRGQSLCYIYKQYVD</sequence>
<gene>
    <name evidence="1" type="ORF">C7459_103273</name>
</gene>
<reference evidence="1 2" key="1">
    <citation type="submission" date="2018-05" db="EMBL/GenBank/DDBJ databases">
        <title>Genomic Encyclopedia of Type Strains, Phase IV (KMG-IV): sequencing the most valuable type-strain genomes for metagenomic binning, comparative biology and taxonomic classification.</title>
        <authorList>
            <person name="Goeker M."/>
        </authorList>
    </citation>
    <scope>NUCLEOTIDE SEQUENCE [LARGE SCALE GENOMIC DNA]</scope>
    <source>
        <strain evidence="1 2">DSM 18773</strain>
    </source>
</reference>
<name>A0A316DBZ6_9BACL</name>
<evidence type="ECO:0000313" key="2">
    <source>
        <dbReference type="Proteomes" id="UP000245634"/>
    </source>
</evidence>
<dbReference type="EMBL" id="QGGL01000003">
    <property type="protein sequence ID" value="PWK15721.1"/>
    <property type="molecule type" value="Genomic_DNA"/>
</dbReference>
<evidence type="ECO:0000313" key="1">
    <source>
        <dbReference type="EMBL" id="PWK15721.1"/>
    </source>
</evidence>
<accession>A0A316DBZ6</accession>
<proteinExistence type="predicted"/>
<dbReference type="Proteomes" id="UP000245634">
    <property type="component" value="Unassembled WGS sequence"/>
</dbReference>
<comment type="caution">
    <text evidence="1">The sequence shown here is derived from an EMBL/GenBank/DDBJ whole genome shotgun (WGS) entry which is preliminary data.</text>
</comment>
<dbReference type="AlphaFoldDB" id="A0A316DBZ6"/>
<organism evidence="1 2">
    <name type="scientific">Tumebacillus permanentifrigoris</name>
    <dbReference type="NCBI Taxonomy" id="378543"/>
    <lineage>
        <taxon>Bacteria</taxon>
        <taxon>Bacillati</taxon>
        <taxon>Bacillota</taxon>
        <taxon>Bacilli</taxon>
        <taxon>Bacillales</taxon>
        <taxon>Alicyclobacillaceae</taxon>
        <taxon>Tumebacillus</taxon>
    </lineage>
</organism>
<keyword evidence="2" id="KW-1185">Reference proteome</keyword>
<protein>
    <submittedName>
        <fullName evidence="1">Uncharacterized protein</fullName>
    </submittedName>
</protein>